<keyword evidence="5" id="KW-0347">Helicase</keyword>
<keyword evidence="8" id="KW-0694">RNA-binding</keyword>
<gene>
    <name evidence="14" type="ORF">M408DRAFT_104950</name>
</gene>
<dbReference type="HOGENOM" id="CLU_000907_4_2_1"/>
<dbReference type="InterPro" id="IPR005034">
    <property type="entry name" value="Dicer_dimerisation"/>
</dbReference>
<dbReference type="Pfam" id="PF03368">
    <property type="entry name" value="Dicer_dimer"/>
    <property type="match status" value="1"/>
</dbReference>
<evidence type="ECO:0000256" key="6">
    <source>
        <dbReference type="ARBA" id="ARBA00022840"/>
    </source>
</evidence>
<dbReference type="Gene3D" id="1.10.1520.10">
    <property type="entry name" value="Ribonuclease III domain"/>
    <property type="match status" value="2"/>
</dbReference>
<reference evidence="14 15" key="1">
    <citation type="submission" date="2014-04" db="EMBL/GenBank/DDBJ databases">
        <authorList>
            <consortium name="DOE Joint Genome Institute"/>
            <person name="Kuo A."/>
            <person name="Zuccaro A."/>
            <person name="Kohler A."/>
            <person name="Nagy L.G."/>
            <person name="Floudas D."/>
            <person name="Copeland A."/>
            <person name="Barry K.W."/>
            <person name="Cichocki N."/>
            <person name="Veneault-Fourrey C."/>
            <person name="LaButti K."/>
            <person name="Lindquist E.A."/>
            <person name="Lipzen A."/>
            <person name="Lundell T."/>
            <person name="Morin E."/>
            <person name="Murat C."/>
            <person name="Sun H."/>
            <person name="Tunlid A."/>
            <person name="Henrissat B."/>
            <person name="Grigoriev I.V."/>
            <person name="Hibbett D.S."/>
            <person name="Martin F."/>
            <person name="Nordberg H.P."/>
            <person name="Cantor M.N."/>
            <person name="Hua S.X."/>
        </authorList>
    </citation>
    <scope>NUCLEOTIDE SEQUENCE [LARGE SCALE GENOMIC DNA]</scope>
    <source>
        <strain evidence="14 15">MAFF 305830</strain>
    </source>
</reference>
<evidence type="ECO:0000259" key="12">
    <source>
        <dbReference type="PROSITE" id="PS51194"/>
    </source>
</evidence>
<dbReference type="PROSITE" id="PS50821">
    <property type="entry name" value="PAZ"/>
    <property type="match status" value="1"/>
</dbReference>
<evidence type="ECO:0000256" key="7">
    <source>
        <dbReference type="ARBA" id="ARBA00035116"/>
    </source>
</evidence>
<feature type="region of interest" description="Disordered" evidence="9">
    <location>
        <begin position="613"/>
        <end position="639"/>
    </location>
</feature>
<keyword evidence="15" id="KW-1185">Reference proteome</keyword>
<evidence type="ECO:0000256" key="8">
    <source>
        <dbReference type="PROSITE-ProRule" id="PRU00657"/>
    </source>
</evidence>
<dbReference type="InterPro" id="IPR038248">
    <property type="entry name" value="Dicer_dimer_sf"/>
</dbReference>
<keyword evidence="6" id="KW-0067">ATP-binding</keyword>
<feature type="domain" description="RNase III" evidence="10">
    <location>
        <begin position="1196"/>
        <end position="1352"/>
    </location>
</feature>
<dbReference type="InterPro" id="IPR001650">
    <property type="entry name" value="Helicase_C-like"/>
</dbReference>
<dbReference type="SUPFAM" id="SSF54768">
    <property type="entry name" value="dsRNA-binding domain-like"/>
    <property type="match status" value="1"/>
</dbReference>
<evidence type="ECO:0000313" key="14">
    <source>
        <dbReference type="EMBL" id="KIM21363.1"/>
    </source>
</evidence>
<organism evidence="14 15">
    <name type="scientific">Serendipita vermifera MAFF 305830</name>
    <dbReference type="NCBI Taxonomy" id="933852"/>
    <lineage>
        <taxon>Eukaryota</taxon>
        <taxon>Fungi</taxon>
        <taxon>Dikarya</taxon>
        <taxon>Basidiomycota</taxon>
        <taxon>Agaricomycotina</taxon>
        <taxon>Agaricomycetes</taxon>
        <taxon>Sebacinales</taxon>
        <taxon>Serendipitaceae</taxon>
        <taxon>Serendipita</taxon>
    </lineage>
</organism>
<dbReference type="GO" id="GO:0003723">
    <property type="term" value="F:RNA binding"/>
    <property type="evidence" value="ECO:0007669"/>
    <property type="project" value="UniProtKB-UniRule"/>
</dbReference>
<dbReference type="STRING" id="933852.A0A0C2W4F4"/>
<comment type="cofactor">
    <cofactor evidence="1">
        <name>Mg(2+)</name>
        <dbReference type="ChEBI" id="CHEBI:18420"/>
    </cofactor>
</comment>
<dbReference type="InterPro" id="IPR027417">
    <property type="entry name" value="P-loop_NTPase"/>
</dbReference>
<evidence type="ECO:0000259" key="11">
    <source>
        <dbReference type="PROSITE" id="PS50821"/>
    </source>
</evidence>
<evidence type="ECO:0000313" key="15">
    <source>
        <dbReference type="Proteomes" id="UP000054097"/>
    </source>
</evidence>
<dbReference type="SMART" id="SM00535">
    <property type="entry name" value="RIBOc"/>
    <property type="match status" value="2"/>
</dbReference>
<dbReference type="PANTHER" id="PTHR14950:SF37">
    <property type="entry name" value="ENDORIBONUCLEASE DICER"/>
    <property type="match status" value="1"/>
</dbReference>
<dbReference type="PROSITE" id="PS00517">
    <property type="entry name" value="RNASE_3_1"/>
    <property type="match status" value="1"/>
</dbReference>
<dbReference type="SUPFAM" id="SSF69065">
    <property type="entry name" value="RNase III domain-like"/>
    <property type="match status" value="2"/>
</dbReference>
<dbReference type="PROSITE" id="PS51327">
    <property type="entry name" value="DICER_DSRBF"/>
    <property type="match status" value="1"/>
</dbReference>
<dbReference type="PROSITE" id="PS51194">
    <property type="entry name" value="HELICASE_CTER"/>
    <property type="match status" value="1"/>
</dbReference>
<dbReference type="InterPro" id="IPR000999">
    <property type="entry name" value="RNase_III_dom"/>
</dbReference>
<evidence type="ECO:0000256" key="3">
    <source>
        <dbReference type="ARBA" id="ARBA00022741"/>
    </source>
</evidence>
<accession>A0A0C2W4F4</accession>
<evidence type="ECO:0000256" key="9">
    <source>
        <dbReference type="SAM" id="MobiDB-lite"/>
    </source>
</evidence>
<dbReference type="GO" id="GO:0004525">
    <property type="term" value="F:ribonuclease III activity"/>
    <property type="evidence" value="ECO:0007669"/>
    <property type="project" value="InterPro"/>
</dbReference>
<dbReference type="InterPro" id="IPR036389">
    <property type="entry name" value="RNase_III_sf"/>
</dbReference>
<dbReference type="GO" id="GO:0005524">
    <property type="term" value="F:ATP binding"/>
    <property type="evidence" value="ECO:0007669"/>
    <property type="project" value="UniProtKB-KW"/>
</dbReference>
<dbReference type="CDD" id="cd00593">
    <property type="entry name" value="RIBOc"/>
    <property type="match status" value="2"/>
</dbReference>
<evidence type="ECO:0000259" key="13">
    <source>
        <dbReference type="PROSITE" id="PS51327"/>
    </source>
</evidence>
<feature type="domain" description="RNase III" evidence="10">
    <location>
        <begin position="950"/>
        <end position="1152"/>
    </location>
</feature>
<evidence type="ECO:0000256" key="1">
    <source>
        <dbReference type="ARBA" id="ARBA00001946"/>
    </source>
</evidence>
<feature type="domain" description="Dicer dsRNA-binding fold" evidence="13">
    <location>
        <begin position="499"/>
        <end position="592"/>
    </location>
</feature>
<evidence type="ECO:0000259" key="10">
    <source>
        <dbReference type="PROSITE" id="PS50142"/>
    </source>
</evidence>
<dbReference type="SUPFAM" id="SSF52540">
    <property type="entry name" value="P-loop containing nucleoside triphosphate hydrolases"/>
    <property type="match status" value="1"/>
</dbReference>
<feature type="compositionally biased region" description="Basic and acidic residues" evidence="9">
    <location>
        <begin position="1066"/>
        <end position="1081"/>
    </location>
</feature>
<keyword evidence="2" id="KW-0677">Repeat</keyword>
<evidence type="ECO:0000256" key="4">
    <source>
        <dbReference type="ARBA" id="ARBA00022801"/>
    </source>
</evidence>
<feature type="domain" description="Helicase C-terminal" evidence="12">
    <location>
        <begin position="299"/>
        <end position="451"/>
    </location>
</feature>
<evidence type="ECO:0008006" key="16">
    <source>
        <dbReference type="Google" id="ProtNLM"/>
    </source>
</evidence>
<evidence type="ECO:0000256" key="5">
    <source>
        <dbReference type="ARBA" id="ARBA00022806"/>
    </source>
</evidence>
<dbReference type="Gene3D" id="3.40.50.300">
    <property type="entry name" value="P-loop containing nucleotide triphosphate hydrolases"/>
    <property type="match status" value="2"/>
</dbReference>
<reference evidence="15" key="2">
    <citation type="submission" date="2015-01" db="EMBL/GenBank/DDBJ databases">
        <title>Evolutionary Origins and Diversification of the Mycorrhizal Mutualists.</title>
        <authorList>
            <consortium name="DOE Joint Genome Institute"/>
            <consortium name="Mycorrhizal Genomics Consortium"/>
            <person name="Kohler A."/>
            <person name="Kuo A."/>
            <person name="Nagy L.G."/>
            <person name="Floudas D."/>
            <person name="Copeland A."/>
            <person name="Barry K.W."/>
            <person name="Cichocki N."/>
            <person name="Veneault-Fourrey C."/>
            <person name="LaButti K."/>
            <person name="Lindquist E.A."/>
            <person name="Lipzen A."/>
            <person name="Lundell T."/>
            <person name="Morin E."/>
            <person name="Murat C."/>
            <person name="Riley R."/>
            <person name="Ohm R."/>
            <person name="Sun H."/>
            <person name="Tunlid A."/>
            <person name="Henrissat B."/>
            <person name="Grigoriev I.V."/>
            <person name="Hibbett D.S."/>
            <person name="Martin F."/>
        </authorList>
    </citation>
    <scope>NUCLEOTIDE SEQUENCE [LARGE SCALE GENOMIC DNA]</scope>
    <source>
        <strain evidence="15">MAFF 305830</strain>
    </source>
</reference>
<name>A0A0C2W4F4_SERVB</name>
<sequence>MLCKWACRQEEARPGRGTWKRVAVIIVGNDTAVGVHSHALSDLLPELSVVGIIGVEMVSQDDKWLQMMGNDILIMTHAEFKETLEAGIIAFSQISLLVIDQPNLALLASHPLSSISSALSAAPNEEKPRLLGLLLQHTTDGTFEFSIDHRSLELRFESTFHGISEKKRMEVEKLAEKPCELVVRFSPPSKVVDTALCKHLRTFDKKGEIYGKEFKSAKAVLREVGSFASDWIWRRALKTMDEHPMDVIFEEEEDLHVDSAVREAKIRQDVYRTIKNWTFTMPNLDPTSRGFNVSPKIAKLVQVLQCFQKDGDNFRGIVFVRRRITALAIVEVLKTISEQLPFIRVEALTGPWLHDSLKQSSIVEDFKAGICNLLIATRIAEDGVEIPPCTCVIRYDIFDSSVSYAHTRSLANGKECHLILMLDKNADVGRQNVRHIARMPDAVKEWTQRVAARREGAYPPPEILQKTQVFHSDSEDDAEETARYIKDPTMSGKIYPQDAVDVIYRYISKLPTKATGDIRLQPIFTYSSPSEKSHICTVRLPPDSPISIVQGPASVSKTAARRAACFETCKQLHDLGLLSYKFFPRPKEVARRLRPIAVSVDEDIEQTKGDILPTLPPAPAPPNLSSNTQQNGTAQPKAQGLAGTRCYKRKFPEFWKNAVEADRNQFYPTIVTVDRNHNPQKPYRPVLLITSVPLPSIGDFQLFFATMPSITYLRPALPMEFDKDQLALLHRYTIRAMRGILNKGFMCPVDAMPFFLAPLDFGWDIEMGKREASWPFPDVSDYIPWDLIVYAAEQHLVPLRIESLESLEEDIKDAVVQDWWTEYTRRYDCMRVRADLNPLTPLESLVRVDAKLSNLVDYCKAKRKGFEGLVDYGQPLIEVSNLPGLINRLSPTGKTFTAGPQGVVYTAKFVIPELCSKFTIPASTMRTLTLLPSIMKKVDDTLLVRELNAMYFDNEIDESALHAAITAPSANVEVDYERLELLGDAYLKYLSSIYLFVTNPTQHEGILHIARQKIISNKALLVNADKSGLPQYIQSKPFMPKLWAPMGYSMPKAPLKAALVDDGATRDSASEIKKESPHEVDPDTLMDEVSGNNGDIDMVDTKGVPDLGKGENLATTPGLKKALYDEEYQWLGDKCVADVAEAIIGAAFQTAGPELALKVVKSLHLPLPFIESWEDFSLKAKVPPPDITVALDDNVLETVEVIVGARFHRPHILAQALTHTSVRGNDMICYERLEFLGDAILDFLVIRHIFDLHGRLSPGALTLLKGAMVSNSVLAAISVHYGLHQFLKIESASVKKAIDQYIPEVEEKQRAEYAAAKEEGRPCGQYWLDVDPPKSIADVVESILGALYVSDGFKLTGAQAMYDALLRPFYDQHISLKTLSHHPTKILFELFQSRGCQDFEITKQMDEQEQGLYRCEVVVHDVILAGGVDPAPTFAARRASFEALDALEGDPQFMDRLCDCRAKAEQRKAAKRAARAQLGKAEAKQALVASEDEEDIDS</sequence>
<comment type="similarity">
    <text evidence="7">Belongs to the helicase family. Dicer subfamily.</text>
</comment>
<dbReference type="PROSITE" id="PS50142">
    <property type="entry name" value="RNASE_3_2"/>
    <property type="match status" value="2"/>
</dbReference>
<keyword evidence="3" id="KW-0547">Nucleotide-binding</keyword>
<dbReference type="Gene3D" id="3.30.160.380">
    <property type="entry name" value="Dicer dimerisation domain"/>
    <property type="match status" value="1"/>
</dbReference>
<dbReference type="PANTHER" id="PTHR14950">
    <property type="entry name" value="DICER-RELATED"/>
    <property type="match status" value="1"/>
</dbReference>
<feature type="region of interest" description="Disordered" evidence="9">
    <location>
        <begin position="1066"/>
        <end position="1098"/>
    </location>
</feature>
<dbReference type="GO" id="GO:0006396">
    <property type="term" value="P:RNA processing"/>
    <property type="evidence" value="ECO:0007669"/>
    <property type="project" value="InterPro"/>
</dbReference>
<dbReference type="InterPro" id="IPR003100">
    <property type="entry name" value="PAZ_dom"/>
</dbReference>
<dbReference type="Pfam" id="PF00271">
    <property type="entry name" value="Helicase_C"/>
    <property type="match status" value="1"/>
</dbReference>
<evidence type="ECO:0000256" key="2">
    <source>
        <dbReference type="ARBA" id="ARBA00022737"/>
    </source>
</evidence>
<protein>
    <recommendedName>
        <fullName evidence="16">Dicer-like protein 1</fullName>
    </recommendedName>
</protein>
<feature type="domain" description="PAZ" evidence="11">
    <location>
        <begin position="786"/>
        <end position="891"/>
    </location>
</feature>
<dbReference type="Pfam" id="PF00636">
    <property type="entry name" value="Ribonuclease_3"/>
    <property type="match status" value="2"/>
</dbReference>
<keyword evidence="4" id="KW-0378">Hydrolase</keyword>
<proteinExistence type="inferred from homology"/>
<dbReference type="EMBL" id="KN824385">
    <property type="protein sequence ID" value="KIM21363.1"/>
    <property type="molecule type" value="Genomic_DNA"/>
</dbReference>
<dbReference type="GO" id="GO:0004386">
    <property type="term" value="F:helicase activity"/>
    <property type="evidence" value="ECO:0007669"/>
    <property type="project" value="UniProtKB-KW"/>
</dbReference>
<dbReference type="OrthoDB" id="416741at2759"/>
<dbReference type="Proteomes" id="UP000054097">
    <property type="component" value="Unassembled WGS sequence"/>
</dbReference>